<protein>
    <submittedName>
        <fullName evidence="1">Uncharacterized protein</fullName>
    </submittedName>
</protein>
<dbReference type="EMBL" id="JAWWNJ010000009">
    <property type="protein sequence ID" value="KAK7049011.1"/>
    <property type="molecule type" value="Genomic_DNA"/>
</dbReference>
<dbReference type="AlphaFoldDB" id="A0AAW0DCG1"/>
<organism evidence="1 2">
    <name type="scientific">Favolaschia claudopus</name>
    <dbReference type="NCBI Taxonomy" id="2862362"/>
    <lineage>
        <taxon>Eukaryota</taxon>
        <taxon>Fungi</taxon>
        <taxon>Dikarya</taxon>
        <taxon>Basidiomycota</taxon>
        <taxon>Agaricomycotina</taxon>
        <taxon>Agaricomycetes</taxon>
        <taxon>Agaricomycetidae</taxon>
        <taxon>Agaricales</taxon>
        <taxon>Marasmiineae</taxon>
        <taxon>Mycenaceae</taxon>
        <taxon>Favolaschia</taxon>
    </lineage>
</organism>
<name>A0AAW0DCG1_9AGAR</name>
<comment type="caution">
    <text evidence="1">The sequence shown here is derived from an EMBL/GenBank/DDBJ whole genome shotgun (WGS) entry which is preliminary data.</text>
</comment>
<accession>A0AAW0DCG1</accession>
<evidence type="ECO:0000313" key="1">
    <source>
        <dbReference type="EMBL" id="KAK7049011.1"/>
    </source>
</evidence>
<keyword evidence="2" id="KW-1185">Reference proteome</keyword>
<evidence type="ECO:0000313" key="2">
    <source>
        <dbReference type="Proteomes" id="UP001362999"/>
    </source>
</evidence>
<proteinExistence type="predicted"/>
<reference evidence="1 2" key="1">
    <citation type="journal article" date="2024" name="J Genomics">
        <title>Draft genome sequencing and assembly of Favolaschia claudopus CIRM-BRFM 2984 isolated from oak limbs.</title>
        <authorList>
            <person name="Navarro D."/>
            <person name="Drula E."/>
            <person name="Chaduli D."/>
            <person name="Cazenave R."/>
            <person name="Ahrendt S."/>
            <person name="Wang J."/>
            <person name="Lipzen A."/>
            <person name="Daum C."/>
            <person name="Barry K."/>
            <person name="Grigoriev I.V."/>
            <person name="Favel A."/>
            <person name="Rosso M.N."/>
            <person name="Martin F."/>
        </authorList>
    </citation>
    <scope>NUCLEOTIDE SEQUENCE [LARGE SCALE GENOMIC DNA]</scope>
    <source>
        <strain evidence="1 2">CIRM-BRFM 2984</strain>
    </source>
</reference>
<sequence>MEQSPLVPNTVLVPMGWHFVAATRERLHAELKAPHKSLQAIMIPDGPLIRHWVWIRVPILHHVLKPRTAFDVDTERWFDASRGNGEAWSDIEGRTFKFDRDSFPVEPKLPQPYSVVVAPQNDTGRNVHPVNTQIHKIAPEVPVWRGNILIFRHDNSAEQYLTDVGSNFLPSTATIQFLKINLT</sequence>
<gene>
    <name evidence="1" type="ORF">R3P38DRAFT_2764881</name>
</gene>
<dbReference type="Proteomes" id="UP001362999">
    <property type="component" value="Unassembled WGS sequence"/>
</dbReference>